<protein>
    <submittedName>
        <fullName evidence="2">Zinc ribbon domain-containing protein</fullName>
    </submittedName>
</protein>
<dbReference type="InterPro" id="IPR025874">
    <property type="entry name" value="DZR"/>
</dbReference>
<evidence type="ECO:0000313" key="3">
    <source>
        <dbReference type="Proteomes" id="UP000447833"/>
    </source>
</evidence>
<dbReference type="RefSeq" id="WP_160917932.1">
    <property type="nucleotide sequence ID" value="NZ_WMEY01000001.1"/>
</dbReference>
<reference evidence="2 3" key="1">
    <citation type="submission" date="2019-11" db="EMBL/GenBank/DDBJ databases">
        <title>Genome sequences of 17 halophilic strains isolated from different environments.</title>
        <authorList>
            <person name="Furrow R.E."/>
        </authorList>
    </citation>
    <scope>NUCLEOTIDE SEQUENCE [LARGE SCALE GENOMIC DNA]</scope>
    <source>
        <strain evidence="2 3">22506_14_FS</strain>
    </source>
</reference>
<organism evidence="2 3">
    <name type="scientific">Guptibacillus hwajinpoensis</name>
    <dbReference type="NCBI Taxonomy" id="208199"/>
    <lineage>
        <taxon>Bacteria</taxon>
        <taxon>Bacillati</taxon>
        <taxon>Bacillota</taxon>
        <taxon>Bacilli</taxon>
        <taxon>Bacillales</taxon>
        <taxon>Guptibacillaceae</taxon>
        <taxon>Guptibacillus</taxon>
    </lineage>
</organism>
<comment type="caution">
    <text evidence="2">The sequence shown here is derived from an EMBL/GenBank/DDBJ whole genome shotgun (WGS) entry which is preliminary data.</text>
</comment>
<dbReference type="Proteomes" id="UP000447833">
    <property type="component" value="Unassembled WGS sequence"/>
</dbReference>
<accession>A0A845ETU5</accession>
<dbReference type="AlphaFoldDB" id="A0A845ETU5"/>
<dbReference type="Pfam" id="PF12773">
    <property type="entry name" value="DZR"/>
    <property type="match status" value="1"/>
</dbReference>
<proteinExistence type="predicted"/>
<name>A0A845ETU5_9BACL</name>
<gene>
    <name evidence="2" type="ORF">GLW07_01560</name>
</gene>
<feature type="domain" description="DZANK-type" evidence="1">
    <location>
        <begin position="104"/>
        <end position="156"/>
    </location>
</feature>
<evidence type="ECO:0000259" key="1">
    <source>
        <dbReference type="Pfam" id="PF12773"/>
    </source>
</evidence>
<dbReference type="EMBL" id="WMEY01000001">
    <property type="protein sequence ID" value="MYL62033.1"/>
    <property type="molecule type" value="Genomic_DNA"/>
</dbReference>
<evidence type="ECO:0000313" key="2">
    <source>
        <dbReference type="EMBL" id="MYL62033.1"/>
    </source>
</evidence>
<sequence length="160" mass="17571">MSDLQTKIGGGLSKLQDGLQQGKTKLQTAQEVSQLKKHASDAASNRMKVINQLGELTYRLLRKGEIQHSDLTEQVERLLPYDLELYQANRALSQMKKESSEHICECGAPIQVEDTFCGSCGNKVLIADPPQALATQPCEMCKEEVPESARFCGCCGLKNG</sequence>